<gene>
    <name evidence="1" type="ORF">HD556DRAFT_1431511</name>
</gene>
<dbReference type="AlphaFoldDB" id="A0A9P7DJA1"/>
<dbReference type="InterPro" id="IPR046521">
    <property type="entry name" value="DUF6698"/>
</dbReference>
<dbReference type="OrthoDB" id="3160134at2759"/>
<reference evidence="1" key="1">
    <citation type="journal article" date="2020" name="New Phytol.">
        <title>Comparative genomics reveals dynamic genome evolution in host specialist ectomycorrhizal fungi.</title>
        <authorList>
            <person name="Lofgren L.A."/>
            <person name="Nguyen N.H."/>
            <person name="Vilgalys R."/>
            <person name="Ruytinx J."/>
            <person name="Liao H.L."/>
            <person name="Branco S."/>
            <person name="Kuo A."/>
            <person name="LaButti K."/>
            <person name="Lipzen A."/>
            <person name="Andreopoulos W."/>
            <person name="Pangilinan J."/>
            <person name="Riley R."/>
            <person name="Hundley H."/>
            <person name="Na H."/>
            <person name="Barry K."/>
            <person name="Grigoriev I.V."/>
            <person name="Stajich J.E."/>
            <person name="Kennedy P.G."/>
        </authorList>
    </citation>
    <scope>NUCLEOTIDE SEQUENCE</scope>
    <source>
        <strain evidence="1">S12</strain>
    </source>
</reference>
<dbReference type="Proteomes" id="UP000719766">
    <property type="component" value="Unassembled WGS sequence"/>
</dbReference>
<organism evidence="1 2">
    <name type="scientific">Suillus plorans</name>
    <dbReference type="NCBI Taxonomy" id="116603"/>
    <lineage>
        <taxon>Eukaryota</taxon>
        <taxon>Fungi</taxon>
        <taxon>Dikarya</taxon>
        <taxon>Basidiomycota</taxon>
        <taxon>Agaricomycotina</taxon>
        <taxon>Agaricomycetes</taxon>
        <taxon>Agaricomycetidae</taxon>
        <taxon>Boletales</taxon>
        <taxon>Suillineae</taxon>
        <taxon>Suillaceae</taxon>
        <taxon>Suillus</taxon>
    </lineage>
</organism>
<comment type="caution">
    <text evidence="1">The sequence shown here is derived from an EMBL/GenBank/DDBJ whole genome shotgun (WGS) entry which is preliminary data.</text>
</comment>
<evidence type="ECO:0000313" key="2">
    <source>
        <dbReference type="Proteomes" id="UP000719766"/>
    </source>
</evidence>
<dbReference type="Pfam" id="PF20414">
    <property type="entry name" value="DUF6698"/>
    <property type="match status" value="1"/>
</dbReference>
<name>A0A9P7DJA1_9AGAM</name>
<protein>
    <submittedName>
        <fullName evidence="1">Uncharacterized protein</fullName>
    </submittedName>
</protein>
<dbReference type="RefSeq" id="XP_041161709.1">
    <property type="nucleotide sequence ID" value="XM_041305024.1"/>
</dbReference>
<dbReference type="EMBL" id="JABBWE010000020">
    <property type="protein sequence ID" value="KAG1796056.1"/>
    <property type="molecule type" value="Genomic_DNA"/>
</dbReference>
<evidence type="ECO:0000313" key="1">
    <source>
        <dbReference type="EMBL" id="KAG1796056.1"/>
    </source>
</evidence>
<proteinExistence type="predicted"/>
<keyword evidence="2" id="KW-1185">Reference proteome</keyword>
<accession>A0A9P7DJA1</accession>
<dbReference type="GeneID" id="64598788"/>
<sequence length="143" mass="16149">MSPVSLAIPDPSMRNSNQWSLFLYAGYVYDPEALWQGLLRSDILICGFKHVFTSPSSVEKEPKAMRSGNTYLHGMKSVMKGSLAYIATQVQFSLSSSSVFSCTDMVTDSENFYHSILDLLEDPDKSEEVADLMTWWTQFSHFP</sequence>